<dbReference type="Proteomes" id="UP000053745">
    <property type="component" value="Unassembled WGS sequence"/>
</dbReference>
<accession>A0A091L899</accession>
<dbReference type="OrthoDB" id="6152532at2759"/>
<protein>
    <submittedName>
        <fullName evidence="1">Uncharacterized protein KIAA1755</fullName>
    </submittedName>
</protein>
<dbReference type="PANTHER" id="PTHR45845">
    <property type="entry name" value="RHO GUANINE NUCLEOTIDE EXCHANGE FACTOR-RELATED"/>
    <property type="match status" value="1"/>
</dbReference>
<feature type="non-terminal residue" evidence="1">
    <location>
        <position position="186"/>
    </location>
</feature>
<gene>
    <name evidence="1" type="ORF">N323_10259</name>
</gene>
<feature type="non-terminal residue" evidence="1">
    <location>
        <position position="1"/>
    </location>
</feature>
<dbReference type="InterPro" id="IPR052231">
    <property type="entry name" value="Rho_GEF_signaling-related"/>
</dbReference>
<dbReference type="AlphaFoldDB" id="A0A091L899"/>
<name>A0A091L899_CATAU</name>
<evidence type="ECO:0000313" key="1">
    <source>
        <dbReference type="EMBL" id="KFP52689.1"/>
    </source>
</evidence>
<dbReference type="PANTHER" id="PTHR45845:SF2">
    <property type="entry name" value="RIKEN CDNA D630003M21 GENE"/>
    <property type="match status" value="1"/>
</dbReference>
<reference evidence="1 2" key="1">
    <citation type="submission" date="2014-04" db="EMBL/GenBank/DDBJ databases">
        <title>Genome evolution of avian class.</title>
        <authorList>
            <person name="Zhang G."/>
            <person name="Li C."/>
        </authorList>
    </citation>
    <scope>NUCLEOTIDE SEQUENCE [LARGE SCALE GENOMIC DNA]</scope>
    <source>
        <strain evidence="1">BGI_N323</strain>
    </source>
</reference>
<proteinExistence type="predicted"/>
<sequence>LLLTVFPLARREAKDSGLTVVVDARKQPPAPVLFSALRSVQSISPGCIQTVLLLAEKELVAHRERLPGVQVETLASLKALGRYIDSSQLTQELDGAFPYCHSEWVQFFQKLHPFTASLRQASELLQSCIQELRNADALAGTQVTGRMRAAACIGRHQELMQRVLSDPQLVCVQRDGGAVLARLGRE</sequence>
<organism evidence="1 2">
    <name type="scientific">Cathartes aura</name>
    <name type="common">Turkey vulture</name>
    <name type="synonym">Vultur aura</name>
    <dbReference type="NCBI Taxonomy" id="43455"/>
    <lineage>
        <taxon>Eukaryota</taxon>
        <taxon>Metazoa</taxon>
        <taxon>Chordata</taxon>
        <taxon>Craniata</taxon>
        <taxon>Vertebrata</taxon>
        <taxon>Euteleostomi</taxon>
        <taxon>Archelosauria</taxon>
        <taxon>Archosauria</taxon>
        <taxon>Dinosauria</taxon>
        <taxon>Saurischia</taxon>
        <taxon>Theropoda</taxon>
        <taxon>Coelurosauria</taxon>
        <taxon>Aves</taxon>
        <taxon>Neognathae</taxon>
        <taxon>Neoaves</taxon>
        <taxon>Telluraves</taxon>
        <taxon>Accipitrimorphae</taxon>
        <taxon>Accipitriformes</taxon>
        <taxon>Cathartidae</taxon>
        <taxon>Cathartes</taxon>
    </lineage>
</organism>
<dbReference type="EMBL" id="KL308769">
    <property type="protein sequence ID" value="KFP52689.1"/>
    <property type="molecule type" value="Genomic_DNA"/>
</dbReference>
<evidence type="ECO:0000313" key="2">
    <source>
        <dbReference type="Proteomes" id="UP000053745"/>
    </source>
</evidence>
<keyword evidence="2" id="KW-1185">Reference proteome</keyword>